<dbReference type="NCBIfam" id="TIGR03649">
    <property type="entry name" value="ergot_EASG"/>
    <property type="match status" value="1"/>
</dbReference>
<dbReference type="Gene3D" id="3.90.25.10">
    <property type="entry name" value="UDP-galactose 4-epimerase, domain 1"/>
    <property type="match status" value="1"/>
</dbReference>
<dbReference type="GO" id="GO:0009820">
    <property type="term" value="P:alkaloid metabolic process"/>
    <property type="evidence" value="ECO:0007669"/>
    <property type="project" value="UniProtKB-KW"/>
</dbReference>
<accession>A0A9P5NZQ6</accession>
<comment type="caution">
    <text evidence="5">The sequence shown here is derived from an EMBL/GenBank/DDBJ whole genome shotgun (WGS) entry which is preliminary data.</text>
</comment>
<evidence type="ECO:0000313" key="6">
    <source>
        <dbReference type="Proteomes" id="UP000724874"/>
    </source>
</evidence>
<evidence type="ECO:0000313" key="5">
    <source>
        <dbReference type="EMBL" id="KAF8910421.1"/>
    </source>
</evidence>
<dbReference type="InterPro" id="IPR036291">
    <property type="entry name" value="NAD(P)-bd_dom_sf"/>
</dbReference>
<keyword evidence="4" id="KW-0560">Oxidoreductase</keyword>
<evidence type="ECO:0000256" key="1">
    <source>
        <dbReference type="ARBA" id="ARBA00005107"/>
    </source>
</evidence>
<dbReference type="AlphaFoldDB" id="A0A9P5NZQ6"/>
<organism evidence="5 6">
    <name type="scientific">Gymnopilus junonius</name>
    <name type="common">Spectacular rustgill mushroom</name>
    <name type="synonym">Gymnopilus spectabilis subsp. junonius</name>
    <dbReference type="NCBI Taxonomy" id="109634"/>
    <lineage>
        <taxon>Eukaryota</taxon>
        <taxon>Fungi</taxon>
        <taxon>Dikarya</taxon>
        <taxon>Basidiomycota</taxon>
        <taxon>Agaricomycotina</taxon>
        <taxon>Agaricomycetes</taxon>
        <taxon>Agaricomycetidae</taxon>
        <taxon>Agaricales</taxon>
        <taxon>Agaricineae</taxon>
        <taxon>Hymenogastraceae</taxon>
        <taxon>Gymnopilus</taxon>
    </lineage>
</organism>
<dbReference type="SUPFAM" id="SSF51735">
    <property type="entry name" value="NAD(P)-binding Rossmann-fold domains"/>
    <property type="match status" value="1"/>
</dbReference>
<dbReference type="GO" id="GO:0016491">
    <property type="term" value="F:oxidoreductase activity"/>
    <property type="evidence" value="ECO:0007669"/>
    <property type="project" value="UniProtKB-KW"/>
</dbReference>
<comment type="similarity">
    <text evidence="2">Belongs to the fgaFS/easG family.</text>
</comment>
<keyword evidence="6" id="KW-1185">Reference proteome</keyword>
<dbReference type="PANTHER" id="PTHR43162">
    <property type="match status" value="1"/>
</dbReference>
<dbReference type="InterPro" id="IPR019901">
    <property type="entry name" value="Ergot_alkaloid_biosynthesis"/>
</dbReference>
<name>A0A9P5NZQ6_GYMJU</name>
<evidence type="ECO:0008006" key="7">
    <source>
        <dbReference type="Google" id="ProtNLM"/>
    </source>
</evidence>
<evidence type="ECO:0000256" key="3">
    <source>
        <dbReference type="ARBA" id="ARBA00022589"/>
    </source>
</evidence>
<proteinExistence type="inferred from homology"/>
<evidence type="ECO:0000256" key="4">
    <source>
        <dbReference type="ARBA" id="ARBA00023002"/>
    </source>
</evidence>
<protein>
    <recommendedName>
        <fullName evidence="7">Agroclavine dehydrogenase</fullName>
    </recommendedName>
</protein>
<dbReference type="EMBL" id="JADNYJ010000006">
    <property type="protein sequence ID" value="KAF8910421.1"/>
    <property type="molecule type" value="Genomic_DNA"/>
</dbReference>
<keyword evidence="3" id="KW-0017">Alkaloid metabolism</keyword>
<dbReference type="Gene3D" id="3.40.50.720">
    <property type="entry name" value="NAD(P)-binding Rossmann-like Domain"/>
    <property type="match status" value="1"/>
</dbReference>
<dbReference type="Proteomes" id="UP000724874">
    <property type="component" value="Unassembled WGS sequence"/>
</dbReference>
<gene>
    <name evidence="5" type="ORF">CPB84DRAFT_1812647</name>
</gene>
<evidence type="ECO:0000256" key="2">
    <source>
        <dbReference type="ARBA" id="ARBA00005372"/>
    </source>
</evidence>
<dbReference type="InterPro" id="IPR051604">
    <property type="entry name" value="Ergot_Alk_Oxidoreductase"/>
</dbReference>
<comment type="pathway">
    <text evidence="1">Alkaloid biosynthesis; ergot alkaloid biosynthesis.</text>
</comment>
<reference evidence="5" key="1">
    <citation type="submission" date="2020-11" db="EMBL/GenBank/DDBJ databases">
        <authorList>
            <consortium name="DOE Joint Genome Institute"/>
            <person name="Ahrendt S."/>
            <person name="Riley R."/>
            <person name="Andreopoulos W."/>
            <person name="LaButti K."/>
            <person name="Pangilinan J."/>
            <person name="Ruiz-duenas F.J."/>
            <person name="Barrasa J.M."/>
            <person name="Sanchez-Garcia M."/>
            <person name="Camarero S."/>
            <person name="Miyauchi S."/>
            <person name="Serrano A."/>
            <person name="Linde D."/>
            <person name="Babiker R."/>
            <person name="Drula E."/>
            <person name="Ayuso-Fernandez I."/>
            <person name="Pacheco R."/>
            <person name="Padilla G."/>
            <person name="Ferreira P."/>
            <person name="Barriuso J."/>
            <person name="Kellner H."/>
            <person name="Castanera R."/>
            <person name="Alfaro M."/>
            <person name="Ramirez L."/>
            <person name="Pisabarro A.G."/>
            <person name="Kuo A."/>
            <person name="Tritt A."/>
            <person name="Lipzen A."/>
            <person name="He G."/>
            <person name="Yan M."/>
            <person name="Ng V."/>
            <person name="Cullen D."/>
            <person name="Martin F."/>
            <person name="Rosso M.-N."/>
            <person name="Henrissat B."/>
            <person name="Hibbett D."/>
            <person name="Martinez A.T."/>
            <person name="Grigoriev I.V."/>
        </authorList>
    </citation>
    <scope>NUCLEOTIDE SEQUENCE</scope>
    <source>
        <strain evidence="5">AH 44721</strain>
    </source>
</reference>
<dbReference type="OrthoDB" id="419598at2759"/>
<dbReference type="PANTHER" id="PTHR43162:SF1">
    <property type="entry name" value="PRESTALK A DIFFERENTIATION PROTEIN A"/>
    <property type="match status" value="1"/>
</dbReference>
<sequence>MTILITGGTGKTGAPLAKIALAANYPVLLASRTGNAPEPFKGVKFDWFDPKTFENPFIADPNIDRIYLVCPTAADPLPCMKPFIDLAVSKGIKRFVVLSASQIEAGGPLGGKIHQYLIDIGVEFASLRPTWFIQNFGGLFYQAIQEHDQIITATGTGRIPFVSTEDIAQAAFDSLTAEKSPNTDYLIVGPELFSYDEAVKALSSVIGREITHKKISPAEASAIFISIGIPADYAAGLSAMEGRIANGSEVEYFNAERKIVGKYTLKEYFEANKNLWIK</sequence>